<evidence type="ECO:0000313" key="1">
    <source>
        <dbReference type="EMBL" id="KAH7111887.1"/>
    </source>
</evidence>
<proteinExistence type="predicted"/>
<evidence type="ECO:0000313" key="2">
    <source>
        <dbReference type="Proteomes" id="UP000700596"/>
    </source>
</evidence>
<dbReference type="AlphaFoldDB" id="A0A9P9I9I3"/>
<accession>A0A9P9I9I3</accession>
<sequence>MSSQSRLEIIQSKPIGNRLKGWRDSFNTACENYNIPASLQALNRLDHEVVQNCTLPFTEADLVAT</sequence>
<protein>
    <submittedName>
        <fullName evidence="1">Uncharacterized protein</fullName>
    </submittedName>
</protein>
<dbReference type="OrthoDB" id="5242955at2759"/>
<dbReference type="EMBL" id="JAGMWT010000023">
    <property type="protein sequence ID" value="KAH7111887.1"/>
    <property type="molecule type" value="Genomic_DNA"/>
</dbReference>
<organism evidence="1 2">
    <name type="scientific">Dendryphion nanum</name>
    <dbReference type="NCBI Taxonomy" id="256645"/>
    <lineage>
        <taxon>Eukaryota</taxon>
        <taxon>Fungi</taxon>
        <taxon>Dikarya</taxon>
        <taxon>Ascomycota</taxon>
        <taxon>Pezizomycotina</taxon>
        <taxon>Dothideomycetes</taxon>
        <taxon>Pleosporomycetidae</taxon>
        <taxon>Pleosporales</taxon>
        <taxon>Torulaceae</taxon>
        <taxon>Dendryphion</taxon>
    </lineage>
</organism>
<reference evidence="1" key="1">
    <citation type="journal article" date="2021" name="Nat. Commun.">
        <title>Genetic determinants of endophytism in the Arabidopsis root mycobiome.</title>
        <authorList>
            <person name="Mesny F."/>
            <person name="Miyauchi S."/>
            <person name="Thiergart T."/>
            <person name="Pickel B."/>
            <person name="Atanasova L."/>
            <person name="Karlsson M."/>
            <person name="Huettel B."/>
            <person name="Barry K.W."/>
            <person name="Haridas S."/>
            <person name="Chen C."/>
            <person name="Bauer D."/>
            <person name="Andreopoulos W."/>
            <person name="Pangilinan J."/>
            <person name="LaButti K."/>
            <person name="Riley R."/>
            <person name="Lipzen A."/>
            <person name="Clum A."/>
            <person name="Drula E."/>
            <person name="Henrissat B."/>
            <person name="Kohler A."/>
            <person name="Grigoriev I.V."/>
            <person name="Martin F.M."/>
            <person name="Hacquard S."/>
        </authorList>
    </citation>
    <scope>NUCLEOTIDE SEQUENCE</scope>
    <source>
        <strain evidence="1">MPI-CAGE-CH-0243</strain>
    </source>
</reference>
<gene>
    <name evidence="1" type="ORF">B0J11DRAFT_543203</name>
</gene>
<name>A0A9P9I9I3_9PLEO</name>
<dbReference type="Proteomes" id="UP000700596">
    <property type="component" value="Unassembled WGS sequence"/>
</dbReference>
<comment type="caution">
    <text evidence="1">The sequence shown here is derived from an EMBL/GenBank/DDBJ whole genome shotgun (WGS) entry which is preliminary data.</text>
</comment>
<keyword evidence="2" id="KW-1185">Reference proteome</keyword>